<name>A0A4Y3WFH6_NITWI</name>
<reference evidence="1 2" key="1">
    <citation type="submission" date="2019-06" db="EMBL/GenBank/DDBJ databases">
        <title>Whole genome shotgun sequence of Nitrobacter winogradskyi NBRC 14297.</title>
        <authorList>
            <person name="Hosoyama A."/>
            <person name="Uohara A."/>
            <person name="Ohji S."/>
            <person name="Ichikawa N."/>
        </authorList>
    </citation>
    <scope>NUCLEOTIDE SEQUENCE [LARGE SCALE GENOMIC DNA]</scope>
    <source>
        <strain evidence="1 2">NBRC 14297</strain>
    </source>
</reference>
<dbReference type="AlphaFoldDB" id="A0A4Y3WFH6"/>
<gene>
    <name evidence="1" type="ORF">NWI01_33270</name>
</gene>
<accession>A0A4Y3WFH6</accession>
<dbReference type="Proteomes" id="UP000318825">
    <property type="component" value="Unassembled WGS sequence"/>
</dbReference>
<organism evidence="1 2">
    <name type="scientific">Nitrobacter winogradskyi</name>
    <name type="common">Nitrobacter agilis</name>
    <dbReference type="NCBI Taxonomy" id="913"/>
    <lineage>
        <taxon>Bacteria</taxon>
        <taxon>Pseudomonadati</taxon>
        <taxon>Pseudomonadota</taxon>
        <taxon>Alphaproteobacteria</taxon>
        <taxon>Hyphomicrobiales</taxon>
        <taxon>Nitrobacteraceae</taxon>
        <taxon>Nitrobacter</taxon>
    </lineage>
</organism>
<dbReference type="EMBL" id="BJNF01000109">
    <property type="protein sequence ID" value="GEC17435.1"/>
    <property type="molecule type" value="Genomic_DNA"/>
</dbReference>
<protein>
    <submittedName>
        <fullName evidence="1">Uncharacterized protein</fullName>
    </submittedName>
</protein>
<evidence type="ECO:0000313" key="1">
    <source>
        <dbReference type="EMBL" id="GEC17435.1"/>
    </source>
</evidence>
<comment type="caution">
    <text evidence="1">The sequence shown here is derived from an EMBL/GenBank/DDBJ whole genome shotgun (WGS) entry which is preliminary data.</text>
</comment>
<proteinExistence type="predicted"/>
<evidence type="ECO:0000313" key="2">
    <source>
        <dbReference type="Proteomes" id="UP000318825"/>
    </source>
</evidence>
<sequence>MMTMEGREKAKAVLSLGDDRGDCQDLRVRVAIMDDKESHDVRRMEPVIRAGLLDQLLGEATLRRHGIMADCEIR</sequence>